<dbReference type="Pfam" id="PF13302">
    <property type="entry name" value="Acetyltransf_3"/>
    <property type="match status" value="1"/>
</dbReference>
<dbReference type="RefSeq" id="WP_171419629.1">
    <property type="nucleotide sequence ID" value="NZ_JABFOR010000059.1"/>
</dbReference>
<protein>
    <submittedName>
        <fullName evidence="2">GNAT family N-acetyltransferase</fullName>
    </submittedName>
</protein>
<evidence type="ECO:0000313" key="3">
    <source>
        <dbReference type="Proteomes" id="UP000552038"/>
    </source>
</evidence>
<feature type="domain" description="N-acetyltransferase" evidence="1">
    <location>
        <begin position="7"/>
        <end position="172"/>
    </location>
</feature>
<dbReference type="InterPro" id="IPR016181">
    <property type="entry name" value="Acyl_CoA_acyltransferase"/>
</dbReference>
<dbReference type="CDD" id="cd04301">
    <property type="entry name" value="NAT_SF"/>
    <property type="match status" value="1"/>
</dbReference>
<dbReference type="EMBL" id="JABFOR010000059">
    <property type="protein sequence ID" value="NOJ73841.1"/>
    <property type="molecule type" value="Genomic_DNA"/>
</dbReference>
<dbReference type="SUPFAM" id="SSF55729">
    <property type="entry name" value="Acyl-CoA N-acyltransferases (Nat)"/>
    <property type="match status" value="1"/>
</dbReference>
<dbReference type="InterPro" id="IPR000182">
    <property type="entry name" value="GNAT_dom"/>
</dbReference>
<accession>A0AAP7A1T1</accession>
<gene>
    <name evidence="2" type="ORF">HMI46_25340</name>
</gene>
<dbReference type="PANTHER" id="PTHR43415:SF3">
    <property type="entry name" value="GNAT-FAMILY ACETYLTRANSFERASE"/>
    <property type="match status" value="1"/>
</dbReference>
<name>A0AAP7A1T1_PAEAL</name>
<dbReference type="GO" id="GO:0016747">
    <property type="term" value="F:acyltransferase activity, transferring groups other than amino-acyl groups"/>
    <property type="evidence" value="ECO:0007669"/>
    <property type="project" value="InterPro"/>
</dbReference>
<reference evidence="2 3" key="1">
    <citation type="submission" date="2020-05" db="EMBL/GenBank/DDBJ databases">
        <title>Whole genome sequencing and identification of novel metabolites from Paenibacillus alvei strain JR949.</title>
        <authorList>
            <person name="Rajendhran J."/>
            <person name="Sree Pranav P."/>
            <person name="Mahalakshmi B."/>
            <person name="Karthikeyan R."/>
        </authorList>
    </citation>
    <scope>NUCLEOTIDE SEQUENCE [LARGE SCALE GENOMIC DNA]</scope>
    <source>
        <strain evidence="2 3">JR949</strain>
    </source>
</reference>
<organism evidence="2 3">
    <name type="scientific">Paenibacillus alvei</name>
    <name type="common">Bacillus alvei</name>
    <dbReference type="NCBI Taxonomy" id="44250"/>
    <lineage>
        <taxon>Bacteria</taxon>
        <taxon>Bacillati</taxon>
        <taxon>Bacillota</taxon>
        <taxon>Bacilli</taxon>
        <taxon>Bacillales</taxon>
        <taxon>Paenibacillaceae</taxon>
        <taxon>Paenibacillus</taxon>
    </lineage>
</organism>
<comment type="caution">
    <text evidence="2">The sequence shown here is derived from an EMBL/GenBank/DDBJ whole genome shotgun (WGS) entry which is preliminary data.</text>
</comment>
<dbReference type="Proteomes" id="UP000552038">
    <property type="component" value="Unassembled WGS sequence"/>
</dbReference>
<proteinExistence type="predicted"/>
<dbReference type="AlphaFoldDB" id="A0AAP7A1T1"/>
<dbReference type="Gene3D" id="3.40.630.30">
    <property type="match status" value="1"/>
</dbReference>
<dbReference type="PANTHER" id="PTHR43415">
    <property type="entry name" value="SPERMIDINE N(1)-ACETYLTRANSFERASE"/>
    <property type="match status" value="1"/>
</dbReference>
<evidence type="ECO:0000259" key="1">
    <source>
        <dbReference type="PROSITE" id="PS51186"/>
    </source>
</evidence>
<sequence length="182" mass="21170">MFTTQRIRLRKMTEQDVQVYHGWRNDARVMETTNPCMDLYTLEDTDVFVRSVILGSANSKSYIIADADTEKPIGIMSLISIDCKNRNAELIIDIGEPDFWGKGYGQEALQILLQYAFYELNLHRLSLRVFGFNERAIKLYTKMGFKQEGTVKEALFRNGAWHDVIHMGLLQSEYIQQNLHRK</sequence>
<dbReference type="PROSITE" id="PS51186">
    <property type="entry name" value="GNAT"/>
    <property type="match status" value="1"/>
</dbReference>
<evidence type="ECO:0000313" key="2">
    <source>
        <dbReference type="EMBL" id="NOJ73841.1"/>
    </source>
</evidence>